<organism evidence="4 5">
    <name type="scientific">Streptomyces andamanensis</name>
    <dbReference type="NCBI Taxonomy" id="1565035"/>
    <lineage>
        <taxon>Bacteria</taxon>
        <taxon>Bacillati</taxon>
        <taxon>Actinomycetota</taxon>
        <taxon>Actinomycetes</taxon>
        <taxon>Kitasatosporales</taxon>
        <taxon>Streptomycetaceae</taxon>
        <taxon>Streptomyces</taxon>
    </lineage>
</organism>
<dbReference type="Pfam" id="PF13581">
    <property type="entry name" value="HATPase_c_2"/>
    <property type="match status" value="1"/>
</dbReference>
<dbReference type="InterPro" id="IPR036890">
    <property type="entry name" value="HATPase_C_sf"/>
</dbReference>
<keyword evidence="4" id="KW-0547">Nucleotide-binding</keyword>
<feature type="domain" description="Histidine kinase/HSP90-like ATPase" evidence="3">
    <location>
        <begin position="40"/>
        <end position="140"/>
    </location>
</feature>
<proteinExistence type="predicted"/>
<feature type="compositionally biased region" description="Basic and acidic residues" evidence="2">
    <location>
        <begin position="244"/>
        <end position="258"/>
    </location>
</feature>
<gene>
    <name evidence="4" type="ORF">ACFPC0_32085</name>
</gene>
<dbReference type="PANTHER" id="PTHR35526:SF3">
    <property type="entry name" value="ANTI-SIGMA-F FACTOR RSBW"/>
    <property type="match status" value="1"/>
</dbReference>
<dbReference type="PANTHER" id="PTHR35526">
    <property type="entry name" value="ANTI-SIGMA-F FACTOR RSBW-RELATED"/>
    <property type="match status" value="1"/>
</dbReference>
<keyword evidence="4" id="KW-0067">ATP-binding</keyword>
<feature type="compositionally biased region" description="Low complexity" evidence="2">
    <location>
        <begin position="206"/>
        <end position="215"/>
    </location>
</feature>
<feature type="compositionally biased region" description="Low complexity" evidence="2">
    <location>
        <begin position="180"/>
        <end position="196"/>
    </location>
</feature>
<dbReference type="RefSeq" id="WP_381743817.1">
    <property type="nucleotide sequence ID" value="NZ_JBHSDP010000027.1"/>
</dbReference>
<protein>
    <submittedName>
        <fullName evidence="4">ATP-binding protein</fullName>
    </submittedName>
</protein>
<reference evidence="5" key="1">
    <citation type="journal article" date="2019" name="Int. J. Syst. Evol. Microbiol.">
        <title>The Global Catalogue of Microorganisms (GCM) 10K type strain sequencing project: providing services to taxonomists for standard genome sequencing and annotation.</title>
        <authorList>
            <consortium name="The Broad Institute Genomics Platform"/>
            <consortium name="The Broad Institute Genome Sequencing Center for Infectious Disease"/>
            <person name="Wu L."/>
            <person name="Ma J."/>
        </authorList>
    </citation>
    <scope>NUCLEOTIDE SEQUENCE [LARGE SCALE GENOMIC DNA]</scope>
    <source>
        <strain evidence="5">PCU 347</strain>
    </source>
</reference>
<dbReference type="SUPFAM" id="SSF55874">
    <property type="entry name" value="ATPase domain of HSP90 chaperone/DNA topoisomerase II/histidine kinase"/>
    <property type="match status" value="1"/>
</dbReference>
<keyword evidence="5" id="KW-1185">Reference proteome</keyword>
<dbReference type="CDD" id="cd16936">
    <property type="entry name" value="HATPase_RsbW-like"/>
    <property type="match status" value="1"/>
</dbReference>
<dbReference type="EMBL" id="JBHSDP010000027">
    <property type="protein sequence ID" value="MFC4332328.1"/>
    <property type="molecule type" value="Genomic_DNA"/>
</dbReference>
<evidence type="ECO:0000256" key="1">
    <source>
        <dbReference type="ARBA" id="ARBA00022527"/>
    </source>
</evidence>
<evidence type="ECO:0000259" key="3">
    <source>
        <dbReference type="Pfam" id="PF13581"/>
    </source>
</evidence>
<keyword evidence="1" id="KW-0808">Transferase</keyword>
<feature type="compositionally biased region" description="Basic and acidic residues" evidence="2">
    <location>
        <begin position="218"/>
        <end position="228"/>
    </location>
</feature>
<dbReference type="GO" id="GO:0005524">
    <property type="term" value="F:ATP binding"/>
    <property type="evidence" value="ECO:0007669"/>
    <property type="project" value="UniProtKB-KW"/>
</dbReference>
<feature type="region of interest" description="Disordered" evidence="2">
    <location>
        <begin position="163"/>
        <end position="325"/>
    </location>
</feature>
<dbReference type="Proteomes" id="UP001595824">
    <property type="component" value="Unassembled WGS sequence"/>
</dbReference>
<keyword evidence="1" id="KW-0723">Serine/threonine-protein kinase</keyword>
<comment type="caution">
    <text evidence="4">The sequence shown here is derived from an EMBL/GenBank/DDBJ whole genome shotgun (WGS) entry which is preliminary data.</text>
</comment>
<dbReference type="InterPro" id="IPR050267">
    <property type="entry name" value="Anti-sigma-factor_SerPK"/>
</dbReference>
<evidence type="ECO:0000256" key="2">
    <source>
        <dbReference type="SAM" id="MobiDB-lite"/>
    </source>
</evidence>
<accession>A0ABV8TPA3</accession>
<dbReference type="InterPro" id="IPR003594">
    <property type="entry name" value="HATPase_dom"/>
</dbReference>
<evidence type="ECO:0000313" key="5">
    <source>
        <dbReference type="Proteomes" id="UP001595824"/>
    </source>
</evidence>
<name>A0ABV8TPA3_9ACTN</name>
<feature type="compositionally biased region" description="Low complexity" evidence="2">
    <location>
        <begin position="274"/>
        <end position="312"/>
    </location>
</feature>
<dbReference type="Gene3D" id="3.30.565.10">
    <property type="entry name" value="Histidine kinase-like ATPase, C-terminal domain"/>
    <property type="match status" value="1"/>
</dbReference>
<evidence type="ECO:0000313" key="4">
    <source>
        <dbReference type="EMBL" id="MFC4332328.1"/>
    </source>
</evidence>
<sequence length="325" mass="33738">MIPSPPLGTDAAAGLLAPGAATGAGPTGAVAERRFRFELAAHPGSPAQARRLTRSRLTGWSVCEDTCDTAALIVTELVTNAIVHTASNQVVCELLDGEDLVRISVRDEGCAPGEPHSSPQRPEEEHGRGLLLVEALCRAWGAQELGHGLVVWADLPRAAATADGPAADVTASTDVRRPADAAAPMDAPAPADAEPPAEAKAEADAEPPADAQAPAREQGSRDDREVRGDLGWGARPKPAPARHPGHEDDPRAAREPHGHPHAQHTPPPHHAAHTPHASHTPQAAHGPHAAPHGTHAPQASHPPHTPHTPQGTRPHEAQGTGSVWL</sequence>
<keyword evidence="1" id="KW-0418">Kinase</keyword>